<comment type="subcellular location">
    <subcellularLocation>
        <location evidence="1">Nucleus</location>
    </subcellularLocation>
</comment>
<dbReference type="EMBL" id="JAPDFW010000026">
    <property type="protein sequence ID" value="KAJ5079589.1"/>
    <property type="molecule type" value="Genomic_DNA"/>
</dbReference>
<dbReference type="InterPro" id="IPR003954">
    <property type="entry name" value="RRM_euk-type"/>
</dbReference>
<dbReference type="SUPFAM" id="SSF54928">
    <property type="entry name" value="RNA-binding domain, RBD"/>
    <property type="match status" value="1"/>
</dbReference>
<comment type="caution">
    <text evidence="7">The sequence shown here is derived from an EMBL/GenBank/DDBJ whole genome shotgun (WGS) entry which is preliminary data.</text>
</comment>
<evidence type="ECO:0000256" key="3">
    <source>
        <dbReference type="ARBA" id="ARBA00022884"/>
    </source>
</evidence>
<dbReference type="Gene3D" id="3.30.70.330">
    <property type="match status" value="1"/>
</dbReference>
<dbReference type="FunFam" id="3.30.70.330:FF:000382">
    <property type="entry name" value="G-patch domain-containing protein"/>
    <property type="match status" value="1"/>
</dbReference>
<evidence type="ECO:0000313" key="7">
    <source>
        <dbReference type="EMBL" id="KAJ5079589.1"/>
    </source>
</evidence>
<dbReference type="InterPro" id="IPR035979">
    <property type="entry name" value="RBD_domain_sf"/>
</dbReference>
<dbReference type="InterPro" id="IPR012677">
    <property type="entry name" value="Nucleotide-bd_a/b_plait_sf"/>
</dbReference>
<dbReference type="GO" id="GO:0003723">
    <property type="term" value="F:RNA binding"/>
    <property type="evidence" value="ECO:0007669"/>
    <property type="project" value="UniProtKB-KW"/>
</dbReference>
<keyword evidence="2" id="KW-0507">mRNA processing</keyword>
<reference evidence="7" key="1">
    <citation type="submission" date="2022-10" db="EMBL/GenBank/DDBJ databases">
        <title>Novel sulphate-reducing endosymbionts in the free-living metamonad Anaeramoeba.</title>
        <authorList>
            <person name="Jerlstrom-Hultqvist J."/>
            <person name="Cepicka I."/>
            <person name="Gallot-Lavallee L."/>
            <person name="Salas-Leiva D."/>
            <person name="Curtis B.A."/>
            <person name="Zahonova K."/>
            <person name="Pipaliya S."/>
            <person name="Dacks J."/>
            <person name="Roger A.J."/>
        </authorList>
    </citation>
    <scope>NUCLEOTIDE SEQUENCE</scope>
    <source>
        <strain evidence="7">BMAN</strain>
    </source>
</reference>
<sequence length="126" mass="14953">MIHILIQILDINNQSKDYQRKEKPTSAMYCLQNMVDSNEVDEDLEREVYEECSKFGIIQDIYVYQSSNKSNSKKEKKENIKIFILYQNLENADKAQFSLDNRYFGGNVITCEFYDETKFLNNIYSD</sequence>
<dbReference type="PANTHER" id="PTHR13288">
    <property type="entry name" value="SPLICING FACTOR 45 SPF45"/>
    <property type="match status" value="1"/>
</dbReference>
<evidence type="ECO:0000256" key="2">
    <source>
        <dbReference type="ARBA" id="ARBA00022664"/>
    </source>
</evidence>
<feature type="domain" description="RNA recognition motif" evidence="6">
    <location>
        <begin position="28"/>
        <end position="112"/>
    </location>
</feature>
<organism evidence="7 8">
    <name type="scientific">Anaeramoeba ignava</name>
    <name type="common">Anaerobic marine amoeba</name>
    <dbReference type="NCBI Taxonomy" id="1746090"/>
    <lineage>
        <taxon>Eukaryota</taxon>
        <taxon>Metamonada</taxon>
        <taxon>Anaeramoebidae</taxon>
        <taxon>Anaeramoeba</taxon>
    </lineage>
</organism>
<evidence type="ECO:0000256" key="5">
    <source>
        <dbReference type="ARBA" id="ARBA00023242"/>
    </source>
</evidence>
<evidence type="ECO:0000256" key="1">
    <source>
        <dbReference type="ARBA" id="ARBA00004123"/>
    </source>
</evidence>
<keyword evidence="8" id="KW-1185">Reference proteome</keyword>
<dbReference type="SMART" id="SM00361">
    <property type="entry name" value="RRM_1"/>
    <property type="match status" value="1"/>
</dbReference>
<dbReference type="OMA" id="XEPSITE"/>
<keyword evidence="5" id="KW-0539">Nucleus</keyword>
<dbReference type="AlphaFoldDB" id="A0A9Q0RIA7"/>
<gene>
    <name evidence="7" type="ORF">M0811_14413</name>
</gene>
<evidence type="ECO:0000313" key="8">
    <source>
        <dbReference type="Proteomes" id="UP001149090"/>
    </source>
</evidence>
<name>A0A9Q0RIA7_ANAIG</name>
<proteinExistence type="predicted"/>
<evidence type="ECO:0000256" key="4">
    <source>
        <dbReference type="ARBA" id="ARBA00023187"/>
    </source>
</evidence>
<protein>
    <submittedName>
        <fullName evidence="7">Splicing factor 45 spf45</fullName>
    </submittedName>
</protein>
<keyword evidence="3" id="KW-0694">RNA-binding</keyword>
<accession>A0A9Q0RIA7</accession>
<dbReference type="GO" id="GO:0071011">
    <property type="term" value="C:precatalytic spliceosome"/>
    <property type="evidence" value="ECO:0007669"/>
    <property type="project" value="TreeGrafter"/>
</dbReference>
<dbReference type="GO" id="GO:0045292">
    <property type="term" value="P:mRNA cis splicing, via spliceosome"/>
    <property type="evidence" value="ECO:0007669"/>
    <property type="project" value="InterPro"/>
</dbReference>
<keyword evidence="4" id="KW-0508">mRNA splicing</keyword>
<dbReference type="PANTHER" id="PTHR13288:SF8">
    <property type="entry name" value="SPLICING FACTOR 45"/>
    <property type="match status" value="1"/>
</dbReference>
<dbReference type="Proteomes" id="UP001149090">
    <property type="component" value="Unassembled WGS sequence"/>
</dbReference>
<dbReference type="OrthoDB" id="20943at2759"/>
<evidence type="ECO:0000259" key="6">
    <source>
        <dbReference type="SMART" id="SM00361"/>
    </source>
</evidence>
<dbReference type="InterPro" id="IPR040052">
    <property type="entry name" value="RBM17"/>
</dbReference>